<evidence type="ECO:0000313" key="3">
    <source>
        <dbReference type="Proteomes" id="UP000707356"/>
    </source>
</evidence>
<sequence>MKRLVPVVGSSLYLLASSPTAMAEVVRAVPVSQARGDGPIVTVELYRGHGTSLNFRSTGETIRRAWLDDLSKATLSFDDPSCTMAETESECAAQVIHLRRIHPLEFPNLPATPTTLLTVLTDGGLYLFRLAFPEAGSPRYYSVDIQPDSLSDNLQTQPIAALMGNEAQLIEQGLRVAQARNLITQADPLWERVQRLITAVRQGVHPEVAAAQVGVSQALIVRLIELGQSVSPGVTL</sequence>
<proteinExistence type="predicted"/>
<comment type="caution">
    <text evidence="2">The sequence shown here is derived from an EMBL/GenBank/DDBJ whole genome shotgun (WGS) entry which is preliminary data.</text>
</comment>
<organism evidence="2 3">
    <name type="scientific">Pegethrix bostrychoides GSE-TBD4-15B</name>
    <dbReference type="NCBI Taxonomy" id="2839662"/>
    <lineage>
        <taxon>Bacteria</taxon>
        <taxon>Bacillati</taxon>
        <taxon>Cyanobacteriota</taxon>
        <taxon>Cyanophyceae</taxon>
        <taxon>Oculatellales</taxon>
        <taxon>Oculatellaceae</taxon>
        <taxon>Pegethrix</taxon>
    </lineage>
</organism>
<feature type="chain" id="PRO_5037648390" evidence="1">
    <location>
        <begin position="24"/>
        <end position="236"/>
    </location>
</feature>
<dbReference type="Proteomes" id="UP000707356">
    <property type="component" value="Unassembled WGS sequence"/>
</dbReference>
<accession>A0A951PAZ1</accession>
<evidence type="ECO:0000313" key="2">
    <source>
        <dbReference type="EMBL" id="MBW4466327.1"/>
    </source>
</evidence>
<name>A0A951PAZ1_9CYAN</name>
<gene>
    <name evidence="2" type="ORF">KME07_12955</name>
</gene>
<protein>
    <submittedName>
        <fullName evidence="2">Uncharacterized protein</fullName>
    </submittedName>
</protein>
<dbReference type="EMBL" id="JAHHHV010000067">
    <property type="protein sequence ID" value="MBW4466327.1"/>
    <property type="molecule type" value="Genomic_DNA"/>
</dbReference>
<dbReference type="AlphaFoldDB" id="A0A951PAZ1"/>
<keyword evidence="1" id="KW-0732">Signal</keyword>
<reference evidence="2" key="2">
    <citation type="journal article" date="2022" name="Microbiol. Resour. Announc.">
        <title>Metagenome Sequencing to Explore Phylogenomics of Terrestrial Cyanobacteria.</title>
        <authorList>
            <person name="Ward R.D."/>
            <person name="Stajich J.E."/>
            <person name="Johansen J.R."/>
            <person name="Huntemann M."/>
            <person name="Clum A."/>
            <person name="Foster B."/>
            <person name="Foster B."/>
            <person name="Roux S."/>
            <person name="Palaniappan K."/>
            <person name="Varghese N."/>
            <person name="Mukherjee S."/>
            <person name="Reddy T.B.K."/>
            <person name="Daum C."/>
            <person name="Copeland A."/>
            <person name="Chen I.A."/>
            <person name="Ivanova N.N."/>
            <person name="Kyrpides N.C."/>
            <person name="Shapiro N."/>
            <person name="Eloe-Fadrosh E.A."/>
            <person name="Pietrasiak N."/>
        </authorList>
    </citation>
    <scope>NUCLEOTIDE SEQUENCE</scope>
    <source>
        <strain evidence="2">GSE-TBD4-15B</strain>
    </source>
</reference>
<feature type="signal peptide" evidence="1">
    <location>
        <begin position="1"/>
        <end position="23"/>
    </location>
</feature>
<evidence type="ECO:0000256" key="1">
    <source>
        <dbReference type="SAM" id="SignalP"/>
    </source>
</evidence>
<reference evidence="2" key="1">
    <citation type="submission" date="2021-05" db="EMBL/GenBank/DDBJ databases">
        <authorList>
            <person name="Pietrasiak N."/>
            <person name="Ward R."/>
            <person name="Stajich J.E."/>
            <person name="Kurbessoian T."/>
        </authorList>
    </citation>
    <scope>NUCLEOTIDE SEQUENCE</scope>
    <source>
        <strain evidence="2">GSE-TBD4-15B</strain>
    </source>
</reference>